<feature type="domain" description="FAD dependent oxidoreductase" evidence="6">
    <location>
        <begin position="1"/>
        <end position="345"/>
    </location>
</feature>
<dbReference type="Proteomes" id="UP001204445">
    <property type="component" value="Unassembled WGS sequence"/>
</dbReference>
<name>A0AAE3HJX7_9GAMM</name>
<keyword evidence="8" id="KW-1185">Reference proteome</keyword>
<dbReference type="Gene3D" id="3.30.9.10">
    <property type="entry name" value="D-Amino Acid Oxidase, subunit A, domain 2"/>
    <property type="match status" value="1"/>
</dbReference>
<gene>
    <name evidence="7" type="ORF">J2T55_000440</name>
</gene>
<dbReference type="PANTHER" id="PTHR43104">
    <property type="entry name" value="L-2-HYDROXYGLUTARATE DEHYDROGENASE, MITOCHONDRIAL"/>
    <property type="match status" value="1"/>
</dbReference>
<organism evidence="7 8">
    <name type="scientific">Methylohalomonas lacus</name>
    <dbReference type="NCBI Taxonomy" id="398773"/>
    <lineage>
        <taxon>Bacteria</taxon>
        <taxon>Pseudomonadati</taxon>
        <taxon>Pseudomonadota</taxon>
        <taxon>Gammaproteobacteria</taxon>
        <taxon>Methylohalomonadales</taxon>
        <taxon>Methylohalomonadaceae</taxon>
        <taxon>Methylohalomonas</taxon>
    </lineage>
</organism>
<dbReference type="GO" id="GO:0047545">
    <property type="term" value="F:(S)-2-hydroxyglutarate dehydrogenase activity"/>
    <property type="evidence" value="ECO:0007669"/>
    <property type="project" value="TreeGrafter"/>
</dbReference>
<keyword evidence="4" id="KW-0560">Oxidoreductase</keyword>
<dbReference type="SUPFAM" id="SSF51905">
    <property type="entry name" value="FAD/NAD(P)-binding domain"/>
    <property type="match status" value="1"/>
</dbReference>
<proteinExistence type="inferred from homology"/>
<evidence type="ECO:0000313" key="8">
    <source>
        <dbReference type="Proteomes" id="UP001204445"/>
    </source>
</evidence>
<keyword evidence="2" id="KW-0285">Flavoprotein</keyword>
<evidence type="ECO:0000256" key="1">
    <source>
        <dbReference type="ARBA" id="ARBA00001974"/>
    </source>
</evidence>
<comment type="similarity">
    <text evidence="5">Belongs to the L2HGDH family.</text>
</comment>
<evidence type="ECO:0000256" key="2">
    <source>
        <dbReference type="ARBA" id="ARBA00022630"/>
    </source>
</evidence>
<evidence type="ECO:0000256" key="3">
    <source>
        <dbReference type="ARBA" id="ARBA00022827"/>
    </source>
</evidence>
<evidence type="ECO:0000259" key="6">
    <source>
        <dbReference type="Pfam" id="PF01266"/>
    </source>
</evidence>
<comment type="caution">
    <text evidence="7">The sequence shown here is derived from an EMBL/GenBank/DDBJ whole genome shotgun (WGS) entry which is preliminary data.</text>
</comment>
<evidence type="ECO:0000256" key="5">
    <source>
        <dbReference type="ARBA" id="ARBA00037941"/>
    </source>
</evidence>
<evidence type="ECO:0000256" key="4">
    <source>
        <dbReference type="ARBA" id="ARBA00023002"/>
    </source>
</evidence>
<dbReference type="Pfam" id="PF01266">
    <property type="entry name" value="DAO"/>
    <property type="match status" value="1"/>
</dbReference>
<dbReference type="PANTHER" id="PTHR43104:SF2">
    <property type="entry name" value="L-2-HYDROXYGLUTARATE DEHYDROGENASE, MITOCHONDRIAL"/>
    <property type="match status" value="1"/>
</dbReference>
<sequence length="361" mass="40686">MLHAGFYYSSDSLKARLTRDGNREWRAYCEIKGLRINHCGKLVVAHDEHDRAGLHELMQRGQDNNVELELVSAKQASDIEPRVKTHEQAIWSPTTSSVDPAAIMDSLVDDVRDQDIQLRLDEAFIKYDPETGKLGSSRQTYSAGYIVNAAGLHADRVAGHFGFSRDHRIIPFKGLYLSPGAGSYRPATNIYPVPDLRHPFLGVHFTVTVDGETKIGPTAVPALWRENYQGLQNFSLNEFFEIFAREAELFAFNRFDFRALALRELRKNRRKYMVECAARMLDGVPAMGFAKWGNAGIRAQLVNTRDKVLEMDFRVEGDDRSLHVLNAVSPAFTCAFSFARYLADRMETLANSQPAPADTIQ</sequence>
<evidence type="ECO:0000313" key="7">
    <source>
        <dbReference type="EMBL" id="MCS3902444.1"/>
    </source>
</evidence>
<reference evidence="7" key="1">
    <citation type="submission" date="2022-08" db="EMBL/GenBank/DDBJ databases">
        <title>Genomic Encyclopedia of Type Strains, Phase III (KMG-III): the genomes of soil and plant-associated and newly described type strains.</title>
        <authorList>
            <person name="Whitman W."/>
        </authorList>
    </citation>
    <scope>NUCLEOTIDE SEQUENCE</scope>
    <source>
        <strain evidence="7">HMT 1</strain>
    </source>
</reference>
<dbReference type="InterPro" id="IPR006076">
    <property type="entry name" value="FAD-dep_OxRdtase"/>
</dbReference>
<dbReference type="InterPro" id="IPR036188">
    <property type="entry name" value="FAD/NAD-bd_sf"/>
</dbReference>
<dbReference type="Gene3D" id="3.50.50.60">
    <property type="entry name" value="FAD/NAD(P)-binding domain"/>
    <property type="match status" value="1"/>
</dbReference>
<accession>A0AAE3HJX7</accession>
<comment type="cofactor">
    <cofactor evidence="1">
        <name>FAD</name>
        <dbReference type="ChEBI" id="CHEBI:57692"/>
    </cofactor>
</comment>
<keyword evidence="3" id="KW-0274">FAD</keyword>
<protein>
    <submittedName>
        <fullName evidence="7">L-2-hydroxyglutarate oxidase LhgO</fullName>
    </submittedName>
</protein>
<dbReference type="EMBL" id="JANUCT010000002">
    <property type="protein sequence ID" value="MCS3902444.1"/>
    <property type="molecule type" value="Genomic_DNA"/>
</dbReference>
<dbReference type="AlphaFoldDB" id="A0AAE3HJX7"/>